<dbReference type="CDD" id="cd14978">
    <property type="entry name" value="7tmA_FMRFamide_R-like"/>
    <property type="match status" value="1"/>
</dbReference>
<evidence type="ECO:0000256" key="5">
    <source>
        <dbReference type="SAM" id="Phobius"/>
    </source>
</evidence>
<organism evidence="7 8">
    <name type="scientific">Steinernema carpocapsae</name>
    <name type="common">Entomopathogenic nematode</name>
    <dbReference type="NCBI Taxonomy" id="34508"/>
    <lineage>
        <taxon>Eukaryota</taxon>
        <taxon>Metazoa</taxon>
        <taxon>Ecdysozoa</taxon>
        <taxon>Nematoda</taxon>
        <taxon>Chromadorea</taxon>
        <taxon>Rhabditida</taxon>
        <taxon>Tylenchina</taxon>
        <taxon>Panagrolaimomorpha</taxon>
        <taxon>Strongyloidoidea</taxon>
        <taxon>Steinernematidae</taxon>
        <taxon>Steinernema</taxon>
    </lineage>
</organism>
<feature type="transmembrane region" description="Helical" evidence="5">
    <location>
        <begin position="34"/>
        <end position="57"/>
    </location>
</feature>
<proteinExistence type="predicted"/>
<dbReference type="PANTHER" id="PTHR46273:SF2">
    <property type="entry name" value="G-PROTEIN COUPLED RECEPTORS FAMILY 1 PROFILE DOMAIN-CONTAINING PROTEIN"/>
    <property type="match status" value="1"/>
</dbReference>
<reference evidence="7 8" key="2">
    <citation type="journal article" date="2019" name="G3 (Bethesda)">
        <title>Hybrid Assembly of the Genome of the Entomopathogenic Nematode Steinernema carpocapsae Identifies the X-Chromosome.</title>
        <authorList>
            <person name="Serra L."/>
            <person name="Macchietto M."/>
            <person name="Macias-Munoz A."/>
            <person name="McGill C.J."/>
            <person name="Rodriguez I.M."/>
            <person name="Rodriguez B."/>
            <person name="Murad R."/>
            <person name="Mortazavi A."/>
        </authorList>
    </citation>
    <scope>NUCLEOTIDE SEQUENCE [LARGE SCALE GENOMIC DNA]</scope>
    <source>
        <strain evidence="7 8">ALL</strain>
    </source>
</reference>
<accession>A0A4U8UHY3</accession>
<evidence type="ECO:0000259" key="6">
    <source>
        <dbReference type="PROSITE" id="PS50262"/>
    </source>
</evidence>
<dbReference type="OrthoDB" id="5864054at2759"/>
<feature type="transmembrane region" description="Helical" evidence="5">
    <location>
        <begin position="69"/>
        <end position="90"/>
    </location>
</feature>
<dbReference type="InterPro" id="IPR017452">
    <property type="entry name" value="GPCR_Rhodpsn_7TM"/>
</dbReference>
<name>A0A4U8UHY3_STECR</name>
<dbReference type="AlphaFoldDB" id="A0A4U8UHY3"/>
<keyword evidence="3 5" id="KW-1133">Transmembrane helix</keyword>
<feature type="transmembrane region" description="Helical" evidence="5">
    <location>
        <begin position="273"/>
        <end position="292"/>
    </location>
</feature>
<keyword evidence="2 5" id="KW-0812">Transmembrane</keyword>
<dbReference type="PROSITE" id="PS50262">
    <property type="entry name" value="G_PROTEIN_RECEP_F1_2"/>
    <property type="match status" value="1"/>
</dbReference>
<dbReference type="Pfam" id="PF10324">
    <property type="entry name" value="7TM_GPCR_Srw"/>
    <property type="match status" value="1"/>
</dbReference>
<dbReference type="InterPro" id="IPR053219">
    <property type="entry name" value="GPCR_Dmsr-1"/>
</dbReference>
<comment type="subcellular location">
    <subcellularLocation>
        <location evidence="1">Membrane</location>
    </subcellularLocation>
</comment>
<evidence type="ECO:0000313" key="7">
    <source>
        <dbReference type="EMBL" id="TMS32326.1"/>
    </source>
</evidence>
<evidence type="ECO:0000256" key="2">
    <source>
        <dbReference type="ARBA" id="ARBA00022692"/>
    </source>
</evidence>
<feature type="transmembrane region" description="Helical" evidence="5">
    <location>
        <begin position="110"/>
        <end position="136"/>
    </location>
</feature>
<feature type="domain" description="G-protein coupled receptors family 1 profile" evidence="6">
    <location>
        <begin position="49"/>
        <end position="331"/>
    </location>
</feature>
<dbReference type="PANTHER" id="PTHR46273">
    <property type="entry name" value="MYOSUPPRESSIN RECEPTOR 1, ISOFORM B-RELATED"/>
    <property type="match status" value="1"/>
</dbReference>
<feature type="transmembrane region" description="Helical" evidence="5">
    <location>
        <begin position="156"/>
        <end position="175"/>
    </location>
</feature>
<feature type="transmembrane region" description="Helical" evidence="5">
    <location>
        <begin position="216"/>
        <end position="240"/>
    </location>
</feature>
<comment type="caution">
    <text evidence="7">The sequence shown here is derived from an EMBL/GenBank/DDBJ whole genome shotgun (WGS) entry which is preliminary data.</text>
</comment>
<evidence type="ECO:0000313" key="8">
    <source>
        <dbReference type="Proteomes" id="UP000298663"/>
    </source>
</evidence>
<dbReference type="STRING" id="34508.A0A4U8UHY3"/>
<evidence type="ECO:0000256" key="3">
    <source>
        <dbReference type="ARBA" id="ARBA00022989"/>
    </source>
</evidence>
<gene>
    <name evidence="7" type="ORF">L596_000180</name>
</gene>
<dbReference type="EMBL" id="AZBU02000001">
    <property type="protein sequence ID" value="TMS32326.1"/>
    <property type="molecule type" value="Genomic_DNA"/>
</dbReference>
<evidence type="ECO:0000256" key="4">
    <source>
        <dbReference type="ARBA" id="ARBA00023136"/>
    </source>
</evidence>
<evidence type="ECO:0000256" key="1">
    <source>
        <dbReference type="ARBA" id="ARBA00004370"/>
    </source>
</evidence>
<reference evidence="7 8" key="1">
    <citation type="journal article" date="2015" name="Genome Biol.">
        <title>Comparative genomics of Steinernema reveals deeply conserved gene regulatory networks.</title>
        <authorList>
            <person name="Dillman A.R."/>
            <person name="Macchietto M."/>
            <person name="Porter C.F."/>
            <person name="Rogers A."/>
            <person name="Williams B."/>
            <person name="Antoshechkin I."/>
            <person name="Lee M.M."/>
            <person name="Goodwin Z."/>
            <person name="Lu X."/>
            <person name="Lewis E.E."/>
            <person name="Goodrich-Blair H."/>
            <person name="Stock S.P."/>
            <person name="Adams B.J."/>
            <person name="Sternberg P.W."/>
            <person name="Mortazavi A."/>
        </authorList>
    </citation>
    <scope>NUCLEOTIDE SEQUENCE [LARGE SCALE GENOMIC DNA]</scope>
    <source>
        <strain evidence="7 8">ALL</strain>
    </source>
</reference>
<dbReference type="SUPFAM" id="SSF81321">
    <property type="entry name" value="Family A G protein-coupled receptor-like"/>
    <property type="match status" value="1"/>
</dbReference>
<keyword evidence="4 5" id="KW-0472">Membrane</keyword>
<sequence length="383" mass="44557">MLCKDDPVLFEPNSTATLNLVWALEEFSRVYNTIHPFLCTILCPLGILANCVHILVLTRRRMRRSSINWLLIGIAVCDILTMTSYFVYILKFEIYTRLLNHKGISFLWASILRIHASTSIALHSITLYLCVTMAFIRWKAMRTTQSKLMKPKVIAVMYVVVCCTVLMLCIPTYMVHEVKPVLVRSIEGFAQFLNFYTVDISHWAVRNHCRYFKANLWIIGIFLKAIPCLLLLWFTVALMIRLRANNAKRDMLLFHNQCSKTQRRKRKNYDRTTFTLIVMLTMFLLTELPQGVLTMLNGIYTNDVHTVFYMNLANVLDLLSLINCYVGFIAYCFLCSKYRQTFLMMIMTTMEQKSSNIRYETVERSELKSLPLLSKINGNNCTT</sequence>
<dbReference type="GO" id="GO:0005886">
    <property type="term" value="C:plasma membrane"/>
    <property type="evidence" value="ECO:0007669"/>
    <property type="project" value="TreeGrafter"/>
</dbReference>
<dbReference type="InterPro" id="IPR019427">
    <property type="entry name" value="7TM_GPCR_serpentine_rcpt_Srw"/>
</dbReference>
<dbReference type="GO" id="GO:0008528">
    <property type="term" value="F:G protein-coupled peptide receptor activity"/>
    <property type="evidence" value="ECO:0007669"/>
    <property type="project" value="InterPro"/>
</dbReference>
<dbReference type="PRINTS" id="PR00237">
    <property type="entry name" value="GPCRRHODOPSN"/>
</dbReference>
<feature type="transmembrane region" description="Helical" evidence="5">
    <location>
        <begin position="312"/>
        <end position="334"/>
    </location>
</feature>
<dbReference type="Gene3D" id="1.20.1070.10">
    <property type="entry name" value="Rhodopsin 7-helix transmembrane proteins"/>
    <property type="match status" value="1"/>
</dbReference>
<keyword evidence="8" id="KW-1185">Reference proteome</keyword>
<protein>
    <recommendedName>
        <fullName evidence="6">G-protein coupled receptors family 1 profile domain-containing protein</fullName>
    </recommendedName>
</protein>
<dbReference type="Proteomes" id="UP000298663">
    <property type="component" value="Unassembled WGS sequence"/>
</dbReference>
<dbReference type="InterPro" id="IPR000276">
    <property type="entry name" value="GPCR_Rhodpsn"/>
</dbReference>